<sequence length="66" mass="7756">MPVRMTNTLPRQKGNRKYKPRRLKDRHSQDASLYQNPLRCTAKFCSDMHEIQLCQENYSSTNANAI</sequence>
<reference evidence="2" key="1">
    <citation type="submission" date="2014-11" db="EMBL/GenBank/DDBJ databases">
        <authorList>
            <person name="Amaro Gonzalez C."/>
        </authorList>
    </citation>
    <scope>NUCLEOTIDE SEQUENCE</scope>
</reference>
<feature type="region of interest" description="Disordered" evidence="1">
    <location>
        <begin position="1"/>
        <end position="31"/>
    </location>
</feature>
<proteinExistence type="predicted"/>
<organism evidence="2">
    <name type="scientific">Anguilla anguilla</name>
    <name type="common">European freshwater eel</name>
    <name type="synonym">Muraena anguilla</name>
    <dbReference type="NCBI Taxonomy" id="7936"/>
    <lineage>
        <taxon>Eukaryota</taxon>
        <taxon>Metazoa</taxon>
        <taxon>Chordata</taxon>
        <taxon>Craniata</taxon>
        <taxon>Vertebrata</taxon>
        <taxon>Euteleostomi</taxon>
        <taxon>Actinopterygii</taxon>
        <taxon>Neopterygii</taxon>
        <taxon>Teleostei</taxon>
        <taxon>Anguilliformes</taxon>
        <taxon>Anguillidae</taxon>
        <taxon>Anguilla</taxon>
    </lineage>
</organism>
<dbReference type="AlphaFoldDB" id="A0A0E9PA79"/>
<evidence type="ECO:0000313" key="2">
    <source>
        <dbReference type="EMBL" id="JAH00965.1"/>
    </source>
</evidence>
<feature type="compositionally biased region" description="Polar residues" evidence="1">
    <location>
        <begin position="1"/>
        <end position="10"/>
    </location>
</feature>
<feature type="compositionally biased region" description="Basic residues" evidence="1">
    <location>
        <begin position="13"/>
        <end position="25"/>
    </location>
</feature>
<accession>A0A0E9PA79</accession>
<dbReference type="EMBL" id="GBXM01107612">
    <property type="protein sequence ID" value="JAH00965.1"/>
    <property type="molecule type" value="Transcribed_RNA"/>
</dbReference>
<evidence type="ECO:0000256" key="1">
    <source>
        <dbReference type="SAM" id="MobiDB-lite"/>
    </source>
</evidence>
<reference evidence="2" key="2">
    <citation type="journal article" date="2015" name="Fish Shellfish Immunol.">
        <title>Early steps in the European eel (Anguilla anguilla)-Vibrio vulnificus interaction in the gills: Role of the RtxA13 toxin.</title>
        <authorList>
            <person name="Callol A."/>
            <person name="Pajuelo D."/>
            <person name="Ebbesson L."/>
            <person name="Teles M."/>
            <person name="MacKenzie S."/>
            <person name="Amaro C."/>
        </authorList>
    </citation>
    <scope>NUCLEOTIDE SEQUENCE</scope>
</reference>
<protein>
    <submittedName>
        <fullName evidence="2">Uncharacterized protein</fullName>
    </submittedName>
</protein>
<name>A0A0E9PA79_ANGAN</name>